<organism evidence="2 3">
    <name type="scientific">Colletotrichum spaethianum</name>
    <dbReference type="NCBI Taxonomy" id="700344"/>
    <lineage>
        <taxon>Eukaryota</taxon>
        <taxon>Fungi</taxon>
        <taxon>Dikarya</taxon>
        <taxon>Ascomycota</taxon>
        <taxon>Pezizomycotina</taxon>
        <taxon>Sordariomycetes</taxon>
        <taxon>Hypocreomycetidae</taxon>
        <taxon>Glomerellales</taxon>
        <taxon>Glomerellaceae</taxon>
        <taxon>Colletotrichum</taxon>
        <taxon>Colletotrichum spaethianum species complex</taxon>
    </lineage>
</organism>
<dbReference type="GeneID" id="73323574"/>
<feature type="compositionally biased region" description="Low complexity" evidence="1">
    <location>
        <begin position="159"/>
        <end position="171"/>
    </location>
</feature>
<dbReference type="AlphaFoldDB" id="A0AA37P510"/>
<keyword evidence="3" id="KW-1185">Reference proteome</keyword>
<evidence type="ECO:0000313" key="3">
    <source>
        <dbReference type="Proteomes" id="UP001055115"/>
    </source>
</evidence>
<dbReference type="RefSeq" id="XP_049124941.1">
    <property type="nucleotide sequence ID" value="XM_049268984.1"/>
</dbReference>
<evidence type="ECO:0000256" key="1">
    <source>
        <dbReference type="SAM" id="MobiDB-lite"/>
    </source>
</evidence>
<feature type="compositionally biased region" description="Polar residues" evidence="1">
    <location>
        <begin position="204"/>
        <end position="214"/>
    </location>
</feature>
<reference evidence="2 3" key="1">
    <citation type="submission" date="2022-03" db="EMBL/GenBank/DDBJ databases">
        <title>Genome data of Colletotrichum spp.</title>
        <authorList>
            <person name="Utami Y.D."/>
            <person name="Hiruma K."/>
        </authorList>
    </citation>
    <scope>NUCLEOTIDE SEQUENCE [LARGE SCALE GENOMIC DNA]</scope>
    <source>
        <strain evidence="2 3">MAFF 239500</strain>
    </source>
</reference>
<feature type="compositionally biased region" description="Low complexity" evidence="1">
    <location>
        <begin position="179"/>
        <end position="195"/>
    </location>
</feature>
<gene>
    <name evidence="2" type="ORF">ColSpa_02772</name>
</gene>
<comment type="caution">
    <text evidence="2">The sequence shown here is derived from an EMBL/GenBank/DDBJ whole genome shotgun (WGS) entry which is preliminary data.</text>
</comment>
<protein>
    <submittedName>
        <fullName evidence="2">Uncharacterized protein</fullName>
    </submittedName>
</protein>
<dbReference type="Proteomes" id="UP001055115">
    <property type="component" value="Unassembled WGS sequence"/>
</dbReference>
<proteinExistence type="predicted"/>
<evidence type="ECO:0000313" key="2">
    <source>
        <dbReference type="EMBL" id="GKT42591.1"/>
    </source>
</evidence>
<name>A0AA37P510_9PEZI</name>
<sequence length="359" mass="38888">MSDDLFRNVRELYEQVDAQFSVRSSEEGVGAQMASFCVYSCGLFSTYLVKYRNICSDKSIVAQAPNMLQRCMSILIESKQTWPLASRWLESLERFSRDPKAAAFSLEGSMADGNDRTLRPLHPSPSNFTKGPRVEAPKYQLPGPPATPLDEKKPPPPSLRNNSTSSSTSNILPPPSPSPSIQQQQMHQQMQQQNNVPRNFFINPINSHSTINTRHNTKPSLLTSTSTSTLSTSTSTSNYIIHRNTTNSSNARNNHQHPNLKCNNPSNGMGMLVQAATFDATNPIMGAPPSTNPYDPTAAAAVAAFYNSPGAASIVLGPGTDGFECELQSWFDGSAPVQATSWIGNGAAGLGWFGSTTPS</sequence>
<feature type="compositionally biased region" description="Low complexity" evidence="1">
    <location>
        <begin position="220"/>
        <end position="235"/>
    </location>
</feature>
<feature type="region of interest" description="Disordered" evidence="1">
    <location>
        <begin position="108"/>
        <end position="235"/>
    </location>
</feature>
<dbReference type="EMBL" id="BQXU01000005">
    <property type="protein sequence ID" value="GKT42591.1"/>
    <property type="molecule type" value="Genomic_DNA"/>
</dbReference>
<accession>A0AA37P510</accession>